<evidence type="ECO:0000256" key="1">
    <source>
        <dbReference type="SAM" id="MobiDB-lite"/>
    </source>
</evidence>
<feature type="region of interest" description="Disordered" evidence="1">
    <location>
        <begin position="1"/>
        <end position="27"/>
    </location>
</feature>
<protein>
    <submittedName>
        <fullName evidence="2">(northern house mosquito) hypothetical protein</fullName>
    </submittedName>
</protein>
<feature type="region of interest" description="Disordered" evidence="1">
    <location>
        <begin position="39"/>
        <end position="64"/>
    </location>
</feature>
<name>A0A8D8HAM3_CULPI</name>
<accession>A0A8D8HAM3</accession>
<dbReference type="EMBL" id="HBUE01310037">
    <property type="protein sequence ID" value="CAG6582883.1"/>
    <property type="molecule type" value="Transcribed_RNA"/>
</dbReference>
<feature type="compositionally biased region" description="Low complexity" evidence="1">
    <location>
        <begin position="14"/>
        <end position="26"/>
    </location>
</feature>
<organism evidence="2">
    <name type="scientific">Culex pipiens</name>
    <name type="common">House mosquito</name>
    <dbReference type="NCBI Taxonomy" id="7175"/>
    <lineage>
        <taxon>Eukaryota</taxon>
        <taxon>Metazoa</taxon>
        <taxon>Ecdysozoa</taxon>
        <taxon>Arthropoda</taxon>
        <taxon>Hexapoda</taxon>
        <taxon>Insecta</taxon>
        <taxon>Pterygota</taxon>
        <taxon>Neoptera</taxon>
        <taxon>Endopterygota</taxon>
        <taxon>Diptera</taxon>
        <taxon>Nematocera</taxon>
        <taxon>Culicoidea</taxon>
        <taxon>Culicidae</taxon>
        <taxon>Culicinae</taxon>
        <taxon>Culicini</taxon>
        <taxon>Culex</taxon>
        <taxon>Culex</taxon>
    </lineage>
</organism>
<dbReference type="AlphaFoldDB" id="A0A8D8HAM3"/>
<reference evidence="2" key="1">
    <citation type="submission" date="2021-05" db="EMBL/GenBank/DDBJ databases">
        <authorList>
            <person name="Alioto T."/>
            <person name="Alioto T."/>
            <person name="Gomez Garrido J."/>
        </authorList>
    </citation>
    <scope>NUCLEOTIDE SEQUENCE</scope>
</reference>
<evidence type="ECO:0000313" key="2">
    <source>
        <dbReference type="EMBL" id="CAG6531041.1"/>
    </source>
</evidence>
<dbReference type="EMBL" id="HBUE01203813">
    <property type="protein sequence ID" value="CAG6531041.1"/>
    <property type="molecule type" value="Transcribed_RNA"/>
</dbReference>
<proteinExistence type="predicted"/>
<sequence>MPIFSRAVARVQRRTSCSKSRTTTTRETPRAIFYIHRRIPRKHTVMERRHNPTGSPHQTCPREFQASSGMFSSGLACTSTSSTTKTSRTKAVDRVGLVPRFRIGSIRT</sequence>